<protein>
    <submittedName>
        <fullName evidence="2">Uncharacterized protein</fullName>
    </submittedName>
</protein>
<feature type="region of interest" description="Disordered" evidence="1">
    <location>
        <begin position="45"/>
        <end position="78"/>
    </location>
</feature>
<dbReference type="EMBL" id="JAOPHQ010005727">
    <property type="protein sequence ID" value="KAK0134196.1"/>
    <property type="molecule type" value="Genomic_DNA"/>
</dbReference>
<proteinExistence type="predicted"/>
<comment type="caution">
    <text evidence="2">The sequence shown here is derived from an EMBL/GenBank/DDBJ whole genome shotgun (WGS) entry which is preliminary data.</text>
</comment>
<evidence type="ECO:0000313" key="3">
    <source>
        <dbReference type="Proteomes" id="UP001174136"/>
    </source>
</evidence>
<gene>
    <name evidence="2" type="ORF">N1851_030239</name>
</gene>
<dbReference type="Proteomes" id="UP001174136">
    <property type="component" value="Unassembled WGS sequence"/>
</dbReference>
<keyword evidence="3" id="KW-1185">Reference proteome</keyword>
<reference evidence="2" key="1">
    <citation type="journal article" date="2023" name="Front. Mar. Sci.">
        <title>A new Merluccius polli reference genome to investigate the effects of global change in West African waters.</title>
        <authorList>
            <person name="Mateo J.L."/>
            <person name="Blanco-Fernandez C."/>
            <person name="Garcia-Vazquez E."/>
            <person name="Machado-Schiaffino G."/>
        </authorList>
    </citation>
    <scope>NUCLEOTIDE SEQUENCE</scope>
    <source>
        <strain evidence="2">C29</strain>
        <tissue evidence="2">Fin</tissue>
    </source>
</reference>
<name>A0AA47NQ86_MERPO</name>
<feature type="compositionally biased region" description="Basic and acidic residues" evidence="1">
    <location>
        <begin position="59"/>
        <end position="70"/>
    </location>
</feature>
<dbReference type="AlphaFoldDB" id="A0AA47NQ86"/>
<organism evidence="2 3">
    <name type="scientific">Merluccius polli</name>
    <name type="common">Benguela hake</name>
    <name type="synonym">Merluccius cadenati</name>
    <dbReference type="NCBI Taxonomy" id="89951"/>
    <lineage>
        <taxon>Eukaryota</taxon>
        <taxon>Metazoa</taxon>
        <taxon>Chordata</taxon>
        <taxon>Craniata</taxon>
        <taxon>Vertebrata</taxon>
        <taxon>Euteleostomi</taxon>
        <taxon>Actinopterygii</taxon>
        <taxon>Neopterygii</taxon>
        <taxon>Teleostei</taxon>
        <taxon>Neoteleostei</taxon>
        <taxon>Acanthomorphata</taxon>
        <taxon>Zeiogadaria</taxon>
        <taxon>Gadariae</taxon>
        <taxon>Gadiformes</taxon>
        <taxon>Gadoidei</taxon>
        <taxon>Merlucciidae</taxon>
        <taxon>Merluccius</taxon>
    </lineage>
</organism>
<evidence type="ECO:0000313" key="2">
    <source>
        <dbReference type="EMBL" id="KAK0134196.1"/>
    </source>
</evidence>
<sequence>MPDPPEYVVYTDSELDMVRTDHLHQNVQATPKYEIPTEEARLCTTKRSGKDSLQCRQPRHGDGLDRHKQLDIPSTTTPLCAKEAKDQNLAGAIRISLRLLTQDFDHFTNYACKG</sequence>
<accession>A0AA47NQ86</accession>
<evidence type="ECO:0000256" key="1">
    <source>
        <dbReference type="SAM" id="MobiDB-lite"/>
    </source>
</evidence>